<proteinExistence type="predicted"/>
<evidence type="ECO:0000256" key="1">
    <source>
        <dbReference type="SAM" id="MobiDB-lite"/>
    </source>
</evidence>
<feature type="region of interest" description="Disordered" evidence="1">
    <location>
        <begin position="9"/>
        <end position="39"/>
    </location>
</feature>
<evidence type="ECO:0000313" key="3">
    <source>
        <dbReference type="Proteomes" id="UP000254764"/>
    </source>
</evidence>
<evidence type="ECO:0000313" key="2">
    <source>
        <dbReference type="EMBL" id="SSC66337.1"/>
    </source>
</evidence>
<accession>A0A376AFA9</accession>
<protein>
    <submittedName>
        <fullName evidence="2">Uncharacterized protein</fullName>
    </submittedName>
</protein>
<dbReference type="EMBL" id="UEYP01000002">
    <property type="protein sequence ID" value="SSC66337.1"/>
    <property type="molecule type" value="Genomic_DNA"/>
</dbReference>
<dbReference type="Proteomes" id="UP000254764">
    <property type="component" value="Unassembled WGS sequence"/>
</dbReference>
<dbReference type="AlphaFoldDB" id="A0A376AFA9"/>
<reference evidence="3" key="1">
    <citation type="submission" date="2018-07" db="EMBL/GenBank/DDBJ databases">
        <authorList>
            <person name="Peiro R."/>
            <person name="Begona"/>
            <person name="Cbmso G."/>
            <person name="Lopez M."/>
            <person name="Gonzalez S."/>
        </authorList>
    </citation>
    <scope>NUCLEOTIDE SEQUENCE [LARGE SCALE GENOMIC DNA]</scope>
</reference>
<organism evidence="2 3">
    <name type="scientific">Ciceribacter selenitireducens ATCC BAA-1503</name>
    <dbReference type="NCBI Taxonomy" id="1336235"/>
    <lineage>
        <taxon>Bacteria</taxon>
        <taxon>Pseudomonadati</taxon>
        <taxon>Pseudomonadota</taxon>
        <taxon>Alphaproteobacteria</taxon>
        <taxon>Hyphomicrobiales</taxon>
        <taxon>Rhizobiaceae</taxon>
        <taxon>Ciceribacter</taxon>
    </lineage>
</organism>
<gene>
    <name evidence="2" type="ORF">RHIZ70_2045</name>
</gene>
<sequence>METCLVEILSSSRSGRGHSRDMPYASGRSGDGAVRMEVK</sequence>
<keyword evidence="3" id="KW-1185">Reference proteome</keyword>
<name>A0A376AFA9_9HYPH</name>